<dbReference type="SMART" id="SM00654">
    <property type="entry name" value="eIF6"/>
    <property type="match status" value="1"/>
</dbReference>
<evidence type="ECO:0000256" key="2">
    <source>
        <dbReference type="ARBA" id="ARBA00022917"/>
    </source>
</evidence>
<dbReference type="RefSeq" id="WP_110270788.1">
    <property type="nucleotide sequence ID" value="NZ_CP029289.2"/>
</dbReference>
<evidence type="ECO:0000313" key="5">
    <source>
        <dbReference type="Proteomes" id="UP000248044"/>
    </source>
</evidence>
<keyword evidence="5" id="KW-1185">Reference proteome</keyword>
<evidence type="ECO:0000256" key="3">
    <source>
        <dbReference type="HAMAP-Rule" id="MF_00032"/>
    </source>
</evidence>
<gene>
    <name evidence="3" type="primary">eif6</name>
    <name evidence="4" type="ORF">DFR85_10140</name>
</gene>
<dbReference type="GO" id="GO:0043022">
    <property type="term" value="F:ribosome binding"/>
    <property type="evidence" value="ECO:0007669"/>
    <property type="project" value="InterPro"/>
</dbReference>
<organism evidence="4 5">
    <name type="scientific">Acidianus brierleyi</name>
    <dbReference type="NCBI Taxonomy" id="41673"/>
    <lineage>
        <taxon>Archaea</taxon>
        <taxon>Thermoproteota</taxon>
        <taxon>Thermoprotei</taxon>
        <taxon>Sulfolobales</taxon>
        <taxon>Sulfolobaceae</taxon>
        <taxon>Acidianus</taxon>
    </lineage>
</organism>
<dbReference type="EMBL" id="CP029289">
    <property type="protein sequence ID" value="AWR94907.1"/>
    <property type="molecule type" value="Genomic_DNA"/>
</dbReference>
<dbReference type="HAMAP" id="MF_00032">
    <property type="entry name" value="eIF_6"/>
    <property type="match status" value="1"/>
</dbReference>
<comment type="similarity">
    <text evidence="3">Belongs to the eIF-6 family.</text>
</comment>
<protein>
    <recommendedName>
        <fullName evidence="3">Translation initiation factor 6</fullName>
        <shortName evidence="3">aIF-6</shortName>
    </recommendedName>
</protein>
<evidence type="ECO:0000313" key="4">
    <source>
        <dbReference type="EMBL" id="AWR94907.1"/>
    </source>
</evidence>
<reference evidence="4 5" key="1">
    <citation type="submission" date="2018-05" db="EMBL/GenBank/DDBJ databases">
        <title>Complete Genome Sequences of Extremely Thermoacidophilic, Metal-Mobilizing Type-Strain Members of the Archaeal Family Sulfolobaceae: Acidianus brierleyi DSM-1651T, Acidianus sulfidivorans DSM-18786T, Metallosphaera hakonensis DSM-7519T, and Metallosphaera prunae DSM-10039T.</title>
        <authorList>
            <person name="Counts J.A."/>
            <person name="Kelly R.M."/>
        </authorList>
    </citation>
    <scope>NUCLEOTIDE SEQUENCE [LARGE SCALE GENOMIC DNA]</scope>
    <source>
        <strain evidence="4 5">DSM 1651</strain>
    </source>
</reference>
<dbReference type="Gene3D" id="3.75.10.10">
    <property type="entry name" value="L-arginine/glycine Amidinotransferase, Chain A"/>
    <property type="match status" value="1"/>
</dbReference>
<proteinExistence type="inferred from homology"/>
<comment type="function">
    <text evidence="3">Binds to the 50S ribosomal subunit and prevents its association with the 30S ribosomal subunit to form the 70S initiation complex.</text>
</comment>
<dbReference type="SUPFAM" id="SSF55909">
    <property type="entry name" value="Pentein"/>
    <property type="match status" value="1"/>
</dbReference>
<keyword evidence="1 3" id="KW-0396">Initiation factor</keyword>
<dbReference type="OrthoDB" id="33582at2157"/>
<name>A0A2U9IFT2_9CREN</name>
<sequence length="223" mass="24450">MNIQRLSVFGTDNIGVYIYSNDKYTFIPKNLDKNTKDIIIDNLGTELIETSVSNSFLLGIFINGNNNTIILPKIAKDNEIKEIKEQAKDTRVEVLNLKATALGNVILANDHAALIYPEFSDAEVKEIKEALQVEEAKRGTIANIITVGSVGVITRKGGIVHIDSTDDEIRDLSYFFKVKIDVGTVNFGSAFIRSGMIANYKGVLVGSSTTGPEILRIQRALGD</sequence>
<dbReference type="NCBIfam" id="TIGR00323">
    <property type="entry name" value="eIF-6"/>
    <property type="match status" value="1"/>
</dbReference>
<dbReference type="AlphaFoldDB" id="A0A2U9IFT2"/>
<dbReference type="GO" id="GO:0042256">
    <property type="term" value="P:cytosolic ribosome assembly"/>
    <property type="evidence" value="ECO:0007669"/>
    <property type="project" value="InterPro"/>
</dbReference>
<dbReference type="GeneID" id="36832518"/>
<keyword evidence="2 3" id="KW-0648">Protein biosynthesis</keyword>
<dbReference type="NCBIfam" id="NF003126">
    <property type="entry name" value="PRK04046.1-1"/>
    <property type="match status" value="1"/>
</dbReference>
<dbReference type="Pfam" id="PF01912">
    <property type="entry name" value="eIF-6"/>
    <property type="match status" value="1"/>
</dbReference>
<evidence type="ECO:0000256" key="1">
    <source>
        <dbReference type="ARBA" id="ARBA00022540"/>
    </source>
</evidence>
<dbReference type="Proteomes" id="UP000248044">
    <property type="component" value="Chromosome"/>
</dbReference>
<accession>A0A2U9IFT2</accession>
<dbReference type="GO" id="GO:0003743">
    <property type="term" value="F:translation initiation factor activity"/>
    <property type="evidence" value="ECO:0007669"/>
    <property type="project" value="UniProtKB-UniRule"/>
</dbReference>
<dbReference type="PIRSF" id="PIRSF006413">
    <property type="entry name" value="IF-6"/>
    <property type="match status" value="1"/>
</dbReference>
<dbReference type="PANTHER" id="PTHR10784">
    <property type="entry name" value="TRANSLATION INITIATION FACTOR 6"/>
    <property type="match status" value="1"/>
</dbReference>
<dbReference type="InterPro" id="IPR002769">
    <property type="entry name" value="eIF6"/>
</dbReference>
<dbReference type="KEGG" id="abri:DFR85_10140"/>